<evidence type="ECO:0000313" key="3">
    <source>
        <dbReference type="EMBL" id="MBH8552334.1"/>
    </source>
</evidence>
<evidence type="ECO:0000256" key="1">
    <source>
        <dbReference type="SAM" id="Phobius"/>
    </source>
</evidence>
<keyword evidence="4" id="KW-1185">Reference proteome</keyword>
<keyword evidence="1" id="KW-0472">Membrane</keyword>
<proteinExistence type="predicted"/>
<protein>
    <submittedName>
        <fullName evidence="3">YdcF family protein</fullName>
    </submittedName>
</protein>
<comment type="caution">
    <text evidence="3">The sequence shown here is derived from an EMBL/GenBank/DDBJ whole genome shotgun (WGS) entry which is preliminary data.</text>
</comment>
<dbReference type="InterPro" id="IPR014729">
    <property type="entry name" value="Rossmann-like_a/b/a_fold"/>
</dbReference>
<keyword evidence="1" id="KW-0812">Transmembrane</keyword>
<evidence type="ECO:0000259" key="2">
    <source>
        <dbReference type="Pfam" id="PF02698"/>
    </source>
</evidence>
<dbReference type="RefSeq" id="WP_214438649.1">
    <property type="nucleotide sequence ID" value="NZ_JAECZB010000013.1"/>
</dbReference>
<dbReference type="AlphaFoldDB" id="A0A8J7HG88"/>
<dbReference type="Pfam" id="PF02698">
    <property type="entry name" value="DUF218"/>
    <property type="match status" value="1"/>
</dbReference>
<feature type="transmembrane region" description="Helical" evidence="1">
    <location>
        <begin position="27"/>
        <end position="49"/>
    </location>
</feature>
<evidence type="ECO:0000313" key="4">
    <source>
        <dbReference type="Proteomes" id="UP000599391"/>
    </source>
</evidence>
<dbReference type="InterPro" id="IPR003848">
    <property type="entry name" value="DUF218"/>
</dbReference>
<sequence>MRHKFTKTSSILGRGKFRKTWQLLQKLAFVLCLIFVIWMICITTSLVFASSKPVNAFFVLGGSIRREIYVAHKVTQYPQTPILISHGSPDPCVWMIFQREAVKLQNVWLENCANSTFENFYYGIPILRRWGVHKVMLITSPSHLPRAKWMAQILLGAHGIWVEPDIVEELGIPGNRESWLKTGLDLTRSLFWAMLSQIIQPQCSQVTKLAEVDIQAWQNQGFKCERQGGLGR</sequence>
<dbReference type="Proteomes" id="UP000599391">
    <property type="component" value="Unassembled WGS sequence"/>
</dbReference>
<feature type="domain" description="DUF218" evidence="2">
    <location>
        <begin position="57"/>
        <end position="154"/>
    </location>
</feature>
<organism evidence="3 4">
    <name type="scientific">Atlanticothrix silvestris CENA357</name>
    <dbReference type="NCBI Taxonomy" id="1725252"/>
    <lineage>
        <taxon>Bacteria</taxon>
        <taxon>Bacillati</taxon>
        <taxon>Cyanobacteriota</taxon>
        <taxon>Cyanophyceae</taxon>
        <taxon>Nostocales</taxon>
        <taxon>Nodulariaceae</taxon>
        <taxon>Atlanticothrix</taxon>
        <taxon>Atlanticothrix silvestris</taxon>
    </lineage>
</organism>
<dbReference type="EMBL" id="JAECZB010000013">
    <property type="protein sequence ID" value="MBH8552334.1"/>
    <property type="molecule type" value="Genomic_DNA"/>
</dbReference>
<gene>
    <name evidence="3" type="ORF">I8751_08090</name>
</gene>
<dbReference type="CDD" id="cd06259">
    <property type="entry name" value="YdcF-like"/>
    <property type="match status" value="1"/>
</dbReference>
<accession>A0A8J7HG88</accession>
<dbReference type="Gene3D" id="3.40.50.620">
    <property type="entry name" value="HUPs"/>
    <property type="match status" value="1"/>
</dbReference>
<keyword evidence="1" id="KW-1133">Transmembrane helix</keyword>
<name>A0A8J7HG88_9CYAN</name>
<reference evidence="3 4" key="1">
    <citation type="journal article" date="2021" name="Int. J. Syst. Evol. Microbiol.">
        <title>Amazonocrinis nigriterrae gen. nov., sp. nov., Atlanticothrix silvestris gen. nov., sp. nov. and Dendronalium phyllosphericum gen. nov., sp. nov., nostocacean cyanobacteria from Brazilian environments.</title>
        <authorList>
            <person name="Alvarenga D.O."/>
            <person name="Andreote A.P.D."/>
            <person name="Branco L.H.Z."/>
            <person name="Delbaje E."/>
            <person name="Cruz R.B."/>
            <person name="Varani A.M."/>
            <person name="Fiore M.F."/>
        </authorList>
    </citation>
    <scope>NUCLEOTIDE SEQUENCE [LARGE SCALE GENOMIC DNA]</scope>
    <source>
        <strain evidence="3 4">CENA357</strain>
    </source>
</reference>